<evidence type="ECO:0000313" key="2">
    <source>
        <dbReference type="Proteomes" id="UP000186905"/>
    </source>
</evidence>
<proteinExistence type="predicted"/>
<gene>
    <name evidence="1" type="ORF">BIT28_10250</name>
</gene>
<dbReference type="AlphaFoldDB" id="A0A1Q9G6K4"/>
<dbReference type="GO" id="GO:0043213">
    <property type="term" value="P:bacteriocin transport"/>
    <property type="evidence" value="ECO:0007669"/>
    <property type="project" value="InterPro"/>
</dbReference>
<organism evidence="1 2">
    <name type="scientific">Photobacterium proteolyticum</name>
    <dbReference type="NCBI Taxonomy" id="1903952"/>
    <lineage>
        <taxon>Bacteria</taxon>
        <taxon>Pseudomonadati</taxon>
        <taxon>Pseudomonadota</taxon>
        <taxon>Gammaproteobacteria</taxon>
        <taxon>Vibrionales</taxon>
        <taxon>Vibrionaceae</taxon>
        <taxon>Photobacterium</taxon>
    </lineage>
</organism>
<dbReference type="GO" id="GO:0019534">
    <property type="term" value="F:toxin transmembrane transporter activity"/>
    <property type="evidence" value="ECO:0007669"/>
    <property type="project" value="InterPro"/>
</dbReference>
<dbReference type="Gene3D" id="3.30.1150.10">
    <property type="match status" value="1"/>
</dbReference>
<sequence length="72" mass="7979">MALNQPEQFKGKTCTLHLNISEEGKATIIRSNGNEKLCKITEKVVKTIGVFPMPADKQVAKKLNKVKLVVTQ</sequence>
<reference evidence="1 2" key="1">
    <citation type="submission" date="2016-09" db="EMBL/GenBank/DDBJ databases">
        <title>Photobacterium proteolyticum sp. nov. a protease producing bacterium isolated from ocean sediments of Laizhou Bay.</title>
        <authorList>
            <person name="Li Y."/>
        </authorList>
    </citation>
    <scope>NUCLEOTIDE SEQUENCE [LARGE SCALE GENOMIC DNA]</scope>
    <source>
        <strain evidence="1 2">13-12</strain>
    </source>
</reference>
<evidence type="ECO:0008006" key="3">
    <source>
        <dbReference type="Google" id="ProtNLM"/>
    </source>
</evidence>
<dbReference type="Pfam" id="PF06519">
    <property type="entry name" value="TolA"/>
    <property type="match status" value="1"/>
</dbReference>
<keyword evidence="2" id="KW-1185">Reference proteome</keyword>
<dbReference type="SUPFAM" id="SSF74653">
    <property type="entry name" value="TolA/TonB C-terminal domain"/>
    <property type="match status" value="1"/>
</dbReference>
<comment type="caution">
    <text evidence="1">The sequence shown here is derived from an EMBL/GenBank/DDBJ whole genome shotgun (WGS) entry which is preliminary data.</text>
</comment>
<dbReference type="RefSeq" id="WP_075767926.1">
    <property type="nucleotide sequence ID" value="NZ_MJIL01000099.1"/>
</dbReference>
<dbReference type="STRING" id="1903952.BIT28_10250"/>
<dbReference type="InterPro" id="IPR014161">
    <property type="entry name" value="Tol-Pal_TolA"/>
</dbReference>
<dbReference type="Proteomes" id="UP000186905">
    <property type="component" value="Unassembled WGS sequence"/>
</dbReference>
<dbReference type="OrthoDB" id="6194496at2"/>
<name>A0A1Q9G6K4_9GAMM</name>
<protein>
    <recommendedName>
        <fullName evidence="3">TonB C-terminal domain-containing protein</fullName>
    </recommendedName>
</protein>
<dbReference type="GO" id="GO:0016020">
    <property type="term" value="C:membrane"/>
    <property type="evidence" value="ECO:0007669"/>
    <property type="project" value="InterPro"/>
</dbReference>
<evidence type="ECO:0000313" key="1">
    <source>
        <dbReference type="EMBL" id="OLQ69924.1"/>
    </source>
</evidence>
<accession>A0A1Q9G6K4</accession>
<dbReference type="EMBL" id="MJIL01000099">
    <property type="protein sequence ID" value="OLQ69924.1"/>
    <property type="molecule type" value="Genomic_DNA"/>
</dbReference>